<feature type="transmembrane region" description="Helical" evidence="1">
    <location>
        <begin position="123"/>
        <end position="143"/>
    </location>
</feature>
<accession>A0A075LSZ3</accession>
<name>A0A075LSZ3_9EURY</name>
<protein>
    <submittedName>
        <fullName evidence="2">Uncharacterized protein</fullName>
    </submittedName>
</protein>
<reference evidence="2 3" key="2">
    <citation type="journal article" date="2015" name="Genome Announc.">
        <title>Complete Genome Sequence of Hyperthermophilic Piezophilic Archaeon Palaeococcus pacificus DY20341T, Isolated from Deep-Sea Hydrothermal Sediments.</title>
        <authorList>
            <person name="Zeng X."/>
            <person name="Jebbar M."/>
            <person name="Shao Z."/>
        </authorList>
    </citation>
    <scope>NUCLEOTIDE SEQUENCE [LARGE SCALE GENOMIC DNA]</scope>
    <source>
        <strain evidence="2 3">DY20341</strain>
    </source>
</reference>
<evidence type="ECO:0000313" key="3">
    <source>
        <dbReference type="Proteomes" id="UP000027981"/>
    </source>
</evidence>
<feature type="transmembrane region" description="Helical" evidence="1">
    <location>
        <begin position="9"/>
        <end position="27"/>
    </location>
</feature>
<dbReference type="eggNOG" id="arCOG14201">
    <property type="taxonomic scope" value="Archaea"/>
</dbReference>
<reference evidence="3" key="1">
    <citation type="submission" date="2013-06" db="EMBL/GenBank/DDBJ databases">
        <title>Complete Genome Sequence of Hyperthermophilic Palaeococcus pacificus DY20341T, Isolated from a Deep-Sea Hydrothermal Sediments.</title>
        <authorList>
            <person name="Zeng X."/>
            <person name="Shao Z."/>
        </authorList>
    </citation>
    <scope>NUCLEOTIDE SEQUENCE [LARGE SCALE GENOMIC DNA]</scope>
    <source>
        <strain evidence="3">DY20341</strain>
    </source>
</reference>
<gene>
    <name evidence="2" type="ORF">PAP_07450</name>
</gene>
<feature type="transmembrane region" description="Helical" evidence="1">
    <location>
        <begin position="97"/>
        <end position="116"/>
    </location>
</feature>
<keyword evidence="1" id="KW-0472">Membrane</keyword>
<keyword evidence="3" id="KW-1185">Reference proteome</keyword>
<keyword evidence="1" id="KW-1133">Transmembrane helix</keyword>
<feature type="transmembrane region" description="Helical" evidence="1">
    <location>
        <begin position="33"/>
        <end position="49"/>
    </location>
</feature>
<feature type="transmembrane region" description="Helical" evidence="1">
    <location>
        <begin position="70"/>
        <end position="91"/>
    </location>
</feature>
<evidence type="ECO:0000256" key="1">
    <source>
        <dbReference type="SAM" id="Phobius"/>
    </source>
</evidence>
<proteinExistence type="predicted"/>
<dbReference type="GeneID" id="24842595"/>
<dbReference type="STRING" id="1343739.PAP_07450"/>
<evidence type="ECO:0000313" key="2">
    <source>
        <dbReference type="EMBL" id="AIF69880.1"/>
    </source>
</evidence>
<dbReference type="RefSeq" id="WP_048165389.1">
    <property type="nucleotide sequence ID" value="NZ_CP006019.1"/>
</dbReference>
<organism evidence="2 3">
    <name type="scientific">Palaeococcus pacificus DY20341</name>
    <dbReference type="NCBI Taxonomy" id="1343739"/>
    <lineage>
        <taxon>Archaea</taxon>
        <taxon>Methanobacteriati</taxon>
        <taxon>Methanobacteriota</taxon>
        <taxon>Thermococci</taxon>
        <taxon>Thermococcales</taxon>
        <taxon>Thermococcaceae</taxon>
        <taxon>Palaeococcus</taxon>
    </lineage>
</organism>
<dbReference type="AlphaFoldDB" id="A0A075LSZ3"/>
<keyword evidence="1" id="KW-0812">Transmembrane</keyword>
<sequence length="168" mass="19235">MNKVRVHNILTFYLPILIFGSLLYGFLNENSQMLIYAVGYLVAYSAIRLEIHHYHHKWSAHGNTRFVKTLVISDLVVVGFLLPTILAYSTMTDFSRNLMIFFIVGAFIYVTIWKIVDKISEHGLLVVSLVLSVLILITTKSILEPTIFALLSLWTYLVLKHDLVSYAK</sequence>
<dbReference type="OrthoDB" id="103634at2157"/>
<dbReference type="KEGG" id="ppac:PAP_07450"/>
<dbReference type="HOGENOM" id="CLU_1559549_0_0_2"/>
<dbReference type="Proteomes" id="UP000027981">
    <property type="component" value="Chromosome"/>
</dbReference>
<dbReference type="EMBL" id="CP006019">
    <property type="protein sequence ID" value="AIF69880.1"/>
    <property type="molecule type" value="Genomic_DNA"/>
</dbReference>